<evidence type="ECO:0000313" key="1">
    <source>
        <dbReference type="EMBL" id="KAL2059798.1"/>
    </source>
</evidence>
<dbReference type="Proteomes" id="UP001595075">
    <property type="component" value="Unassembled WGS sequence"/>
</dbReference>
<comment type="caution">
    <text evidence="1">The sequence shown here is derived from an EMBL/GenBank/DDBJ whole genome shotgun (WGS) entry which is preliminary data.</text>
</comment>
<sequence length="24" mass="3050">MSVFRNNQKAYTKLKLKEWHLNHY</sequence>
<keyword evidence="2" id="KW-1185">Reference proteome</keyword>
<protein>
    <submittedName>
        <fullName evidence="1">Uncharacterized protein</fullName>
    </submittedName>
</protein>
<name>A0ABR4BT01_9HELO</name>
<organism evidence="1 2">
    <name type="scientific">Oculimacula yallundae</name>
    <dbReference type="NCBI Taxonomy" id="86028"/>
    <lineage>
        <taxon>Eukaryota</taxon>
        <taxon>Fungi</taxon>
        <taxon>Dikarya</taxon>
        <taxon>Ascomycota</taxon>
        <taxon>Pezizomycotina</taxon>
        <taxon>Leotiomycetes</taxon>
        <taxon>Helotiales</taxon>
        <taxon>Ploettnerulaceae</taxon>
        <taxon>Oculimacula</taxon>
    </lineage>
</organism>
<proteinExistence type="predicted"/>
<dbReference type="EMBL" id="JAZHXI010000026">
    <property type="protein sequence ID" value="KAL2059798.1"/>
    <property type="molecule type" value="Genomic_DNA"/>
</dbReference>
<reference evidence="1 2" key="1">
    <citation type="journal article" date="2024" name="Commun. Biol.">
        <title>Comparative genomic analysis of thermophilic fungi reveals convergent evolutionary adaptations and gene losses.</title>
        <authorList>
            <person name="Steindorff A.S."/>
            <person name="Aguilar-Pontes M.V."/>
            <person name="Robinson A.J."/>
            <person name="Andreopoulos B."/>
            <person name="LaButti K."/>
            <person name="Kuo A."/>
            <person name="Mondo S."/>
            <person name="Riley R."/>
            <person name="Otillar R."/>
            <person name="Haridas S."/>
            <person name="Lipzen A."/>
            <person name="Grimwood J."/>
            <person name="Schmutz J."/>
            <person name="Clum A."/>
            <person name="Reid I.D."/>
            <person name="Moisan M.C."/>
            <person name="Butler G."/>
            <person name="Nguyen T.T.M."/>
            <person name="Dewar K."/>
            <person name="Conant G."/>
            <person name="Drula E."/>
            <person name="Henrissat B."/>
            <person name="Hansel C."/>
            <person name="Singer S."/>
            <person name="Hutchinson M.I."/>
            <person name="de Vries R.P."/>
            <person name="Natvig D.O."/>
            <person name="Powell A.J."/>
            <person name="Tsang A."/>
            <person name="Grigoriev I.V."/>
        </authorList>
    </citation>
    <scope>NUCLEOTIDE SEQUENCE [LARGE SCALE GENOMIC DNA]</scope>
    <source>
        <strain evidence="1 2">CBS 494.80</strain>
    </source>
</reference>
<gene>
    <name evidence="1" type="ORF">VTL71DRAFT_10182</name>
</gene>
<evidence type="ECO:0000313" key="2">
    <source>
        <dbReference type="Proteomes" id="UP001595075"/>
    </source>
</evidence>
<accession>A0ABR4BT01</accession>